<name>A0A429ZS10_9ENTE</name>
<dbReference type="Pfam" id="PF07859">
    <property type="entry name" value="Abhydrolase_3"/>
    <property type="match status" value="1"/>
</dbReference>
<dbReference type="Gene3D" id="3.40.50.1820">
    <property type="entry name" value="alpha/beta hydrolase"/>
    <property type="match status" value="1"/>
</dbReference>
<evidence type="ECO:0000256" key="1">
    <source>
        <dbReference type="ARBA" id="ARBA00022801"/>
    </source>
</evidence>
<dbReference type="SUPFAM" id="SSF53474">
    <property type="entry name" value="alpha/beta-Hydrolases"/>
    <property type="match status" value="1"/>
</dbReference>
<dbReference type="RefSeq" id="WP_126779170.1">
    <property type="nucleotide sequence ID" value="NZ_NGJU01000007.1"/>
</dbReference>
<evidence type="ECO:0000313" key="4">
    <source>
        <dbReference type="Proteomes" id="UP000287239"/>
    </source>
</evidence>
<feature type="domain" description="Alpha/beta hydrolase fold-3" evidence="2">
    <location>
        <begin position="31"/>
        <end position="143"/>
    </location>
</feature>
<evidence type="ECO:0000313" key="3">
    <source>
        <dbReference type="EMBL" id="RST96496.1"/>
    </source>
</evidence>
<dbReference type="PANTHER" id="PTHR48081">
    <property type="entry name" value="AB HYDROLASE SUPERFAMILY PROTEIN C4A8.06C"/>
    <property type="match status" value="1"/>
</dbReference>
<gene>
    <name evidence="3" type="ORF">CBF35_06185</name>
</gene>
<dbReference type="InterPro" id="IPR013094">
    <property type="entry name" value="AB_hydrolase_3"/>
</dbReference>
<dbReference type="InterPro" id="IPR050300">
    <property type="entry name" value="GDXG_lipolytic_enzyme"/>
</dbReference>
<organism evidence="3 4">
    <name type="scientific">Vagococcus salmoninarum</name>
    <dbReference type="NCBI Taxonomy" id="2739"/>
    <lineage>
        <taxon>Bacteria</taxon>
        <taxon>Bacillati</taxon>
        <taxon>Bacillota</taxon>
        <taxon>Bacilli</taxon>
        <taxon>Lactobacillales</taxon>
        <taxon>Enterococcaceae</taxon>
        <taxon>Vagococcus</taxon>
    </lineage>
</organism>
<accession>A0A429ZS10</accession>
<comment type="caution">
    <text evidence="3">The sequence shown here is derived from an EMBL/GenBank/DDBJ whole genome shotgun (WGS) entry which is preliminary data.</text>
</comment>
<dbReference type="GO" id="GO:0016787">
    <property type="term" value="F:hydrolase activity"/>
    <property type="evidence" value="ECO:0007669"/>
    <property type="project" value="UniProtKB-KW"/>
</dbReference>
<dbReference type="Proteomes" id="UP000287239">
    <property type="component" value="Unassembled WGS sequence"/>
</dbReference>
<keyword evidence="1" id="KW-0378">Hydrolase</keyword>
<reference evidence="3 4" key="1">
    <citation type="submission" date="2017-05" db="EMBL/GenBank/DDBJ databases">
        <title>Vagococcus spp. assemblies.</title>
        <authorList>
            <person name="Gulvik C.A."/>
        </authorList>
    </citation>
    <scope>NUCLEOTIDE SEQUENCE [LARGE SCALE GENOMIC DNA]</scope>
    <source>
        <strain evidence="3 4">NCFB 2777</strain>
    </source>
</reference>
<dbReference type="GeneID" id="98567954"/>
<dbReference type="EMBL" id="NGJU01000007">
    <property type="protein sequence ID" value="RST96496.1"/>
    <property type="molecule type" value="Genomic_DNA"/>
</dbReference>
<sequence length="279" mass="31573">MPQTVTYTYLDNLPLNLTYYPSLTTTTKPAILYFHGGGLIYGQRDDLPIAYIHQLTAAGHPLITFDYPFVPEVRLRKLIDCLSQGILWFYSEAQATFGLSSKLFYYFGRSAGAYLALLLTKNRSLPQPQGLILFYGYYDLRDPELTLPSSYYNKYPAPSFMTIQPLIKKHPLVSARIEERFPLYLAYRQTGQWGQEALGSNQNLADFSLSNSELAQLPPSFLASSINDQDVPVRITQHMAQLIPDACLKLVDDLPHDFDANSRNPLAQTIYANLISWLA</sequence>
<keyword evidence="4" id="KW-1185">Reference proteome</keyword>
<protein>
    <recommendedName>
        <fullName evidence="2">Alpha/beta hydrolase fold-3 domain-containing protein</fullName>
    </recommendedName>
</protein>
<dbReference type="OrthoDB" id="9815425at2"/>
<dbReference type="AlphaFoldDB" id="A0A429ZS10"/>
<dbReference type="PANTHER" id="PTHR48081:SF3">
    <property type="entry name" value="ALPHA_BETA HYDROLASE FOLD-3 DOMAIN-CONTAINING PROTEIN"/>
    <property type="match status" value="1"/>
</dbReference>
<proteinExistence type="predicted"/>
<evidence type="ECO:0000259" key="2">
    <source>
        <dbReference type="Pfam" id="PF07859"/>
    </source>
</evidence>
<dbReference type="InterPro" id="IPR029058">
    <property type="entry name" value="AB_hydrolase_fold"/>
</dbReference>